<dbReference type="PANTHER" id="PTHR34117:SF1">
    <property type="entry name" value="STYLE CELL-CYCLE INHIBITOR 1"/>
    <property type="match status" value="1"/>
</dbReference>
<dbReference type="AlphaFoldDB" id="A0A8H4VJZ3"/>
<evidence type="ECO:0000256" key="1">
    <source>
        <dbReference type="SAM" id="MobiDB-lite"/>
    </source>
</evidence>
<proteinExistence type="predicted"/>
<dbReference type="Proteomes" id="UP000521872">
    <property type="component" value="Unassembled WGS sequence"/>
</dbReference>
<feature type="region of interest" description="Disordered" evidence="1">
    <location>
        <begin position="124"/>
        <end position="260"/>
    </location>
</feature>
<feature type="compositionally biased region" description="Low complexity" evidence="1">
    <location>
        <begin position="124"/>
        <end position="139"/>
    </location>
</feature>
<accession>A0A8H4VJZ3</accession>
<sequence>MPSRRSRSRSRSRSRDRSESPQRRTELPKGVSPITESDYFQKSDEFRLWLKEEKGKYFDSLSGDRARSYFRKFVKAWNKGRLPRTYYDGIDPGSIPATTNTSYKWSFASKSRADEDALRAARAEVGAATYGKSSKSSSSHRNRYDEDDEGHSSRPSGSGSGSAGGRRAMQGPAMPSAADLTLARELTREQRDEERAYQRKRDKLEAKERIEEMVGPKPVGREGMLEKKRAQRENDRAFREKGDEGLEVDESTLLGGGDSFKDQIARRDNFRKRKDEERMNSMRYHGYVPATRETEVRMRPVLTAPALKTANPTLWNSGNGTLSAADPLPWFLLD</sequence>
<dbReference type="PANTHER" id="PTHR34117">
    <property type="entry name" value="STYLE CELL-CYCLE INHIBITOR 1"/>
    <property type="match status" value="1"/>
</dbReference>
<name>A0A8H4VJZ3_9AGAR</name>
<feature type="compositionally biased region" description="Basic residues" evidence="1">
    <location>
        <begin position="1"/>
        <end position="12"/>
    </location>
</feature>
<feature type="compositionally biased region" description="Basic and acidic residues" evidence="1">
    <location>
        <begin position="185"/>
        <end position="244"/>
    </location>
</feature>
<feature type="compositionally biased region" description="Basic and acidic residues" evidence="1">
    <location>
        <begin position="13"/>
        <end position="27"/>
    </location>
</feature>
<gene>
    <name evidence="2" type="ORF">D9613_004372</name>
</gene>
<evidence type="ECO:0000313" key="2">
    <source>
        <dbReference type="EMBL" id="KAF4612432.1"/>
    </source>
</evidence>
<feature type="region of interest" description="Disordered" evidence="1">
    <location>
        <begin position="1"/>
        <end position="34"/>
    </location>
</feature>
<evidence type="ECO:0000313" key="3">
    <source>
        <dbReference type="Proteomes" id="UP000521872"/>
    </source>
</evidence>
<reference evidence="2 3" key="1">
    <citation type="submission" date="2019-12" db="EMBL/GenBank/DDBJ databases">
        <authorList>
            <person name="Floudas D."/>
            <person name="Bentzer J."/>
            <person name="Ahren D."/>
            <person name="Johansson T."/>
            <person name="Persson P."/>
            <person name="Tunlid A."/>
        </authorList>
    </citation>
    <scope>NUCLEOTIDE SEQUENCE [LARGE SCALE GENOMIC DNA]</scope>
    <source>
        <strain evidence="2 3">CBS 102.39</strain>
    </source>
</reference>
<dbReference type="InterPro" id="IPR044688">
    <property type="entry name" value="SCI-1-like"/>
</dbReference>
<organism evidence="2 3">
    <name type="scientific">Agrocybe pediades</name>
    <dbReference type="NCBI Taxonomy" id="84607"/>
    <lineage>
        <taxon>Eukaryota</taxon>
        <taxon>Fungi</taxon>
        <taxon>Dikarya</taxon>
        <taxon>Basidiomycota</taxon>
        <taxon>Agaricomycotina</taxon>
        <taxon>Agaricomycetes</taxon>
        <taxon>Agaricomycetidae</taxon>
        <taxon>Agaricales</taxon>
        <taxon>Agaricineae</taxon>
        <taxon>Strophariaceae</taxon>
        <taxon>Agrocybe</taxon>
    </lineage>
</organism>
<keyword evidence="3" id="KW-1185">Reference proteome</keyword>
<protein>
    <submittedName>
        <fullName evidence="2">Uncharacterized protein</fullName>
    </submittedName>
</protein>
<comment type="caution">
    <text evidence="2">The sequence shown here is derived from an EMBL/GenBank/DDBJ whole genome shotgun (WGS) entry which is preliminary data.</text>
</comment>
<dbReference type="EMBL" id="JAACJL010000057">
    <property type="protein sequence ID" value="KAF4612432.1"/>
    <property type="molecule type" value="Genomic_DNA"/>
</dbReference>